<feature type="region of interest" description="Disordered" evidence="1">
    <location>
        <begin position="1"/>
        <end position="58"/>
    </location>
</feature>
<protein>
    <submittedName>
        <fullName evidence="2">Uncharacterized protein</fullName>
    </submittedName>
</protein>
<evidence type="ECO:0000256" key="1">
    <source>
        <dbReference type="SAM" id="MobiDB-lite"/>
    </source>
</evidence>
<sequence length="419" mass="46663">MAKRRNRSSGGKDGDNIRNEPDKKEKLITNKADAVEEKPSTAPKENPPQDGRSLSSATAAVKKEFLSDSPTSELCSILHGIELNFATPAKKVTRRPVASKSNASRRPKNRSKAVKKLFNECEKAPESPKREEPTPTQEAENNEDEVVRDSQEMIESSNLEEDDDAKLIMDAENILLLYEHLSGEKCKLPEKSESALRNGSFSHIKYRELYCIGTMCEKLSDIMSSKLDSARQLRQQRMESLSQLKALSLRLEDLIVANTAVEKYLSFDDTAQRDALEIMNIRYEELADDIFAADEEFLSMFDGEDVDEKNEDKVLVQPGYPLDYSDSGANYAGLCMHSKLMEVGLNYVDAVHGMIKRSNAEVAKCRASIIQQNGQIAATTSEISSVREGLGDLAQIVDRVLGVTYLECSKSSVFKSRST</sequence>
<feature type="compositionally biased region" description="Basic and acidic residues" evidence="1">
    <location>
        <begin position="10"/>
        <end position="39"/>
    </location>
</feature>
<dbReference type="Proteomes" id="UP000024635">
    <property type="component" value="Unassembled WGS sequence"/>
</dbReference>
<keyword evidence="3" id="KW-1185">Reference proteome</keyword>
<evidence type="ECO:0000313" key="3">
    <source>
        <dbReference type="Proteomes" id="UP000024635"/>
    </source>
</evidence>
<gene>
    <name evidence="2" type="primary">Acey_s0050.g2025</name>
    <name evidence="2" type="ORF">Y032_0050g2025</name>
</gene>
<accession>A0A016UAP4</accession>
<feature type="region of interest" description="Disordered" evidence="1">
    <location>
        <begin position="91"/>
        <end position="162"/>
    </location>
</feature>
<dbReference type="OrthoDB" id="5873119at2759"/>
<feature type="compositionally biased region" description="Basic residues" evidence="1">
    <location>
        <begin position="103"/>
        <end position="115"/>
    </location>
</feature>
<evidence type="ECO:0000313" key="2">
    <source>
        <dbReference type="EMBL" id="EYC11653.1"/>
    </source>
</evidence>
<comment type="caution">
    <text evidence="2">The sequence shown here is derived from an EMBL/GenBank/DDBJ whole genome shotgun (WGS) entry which is preliminary data.</text>
</comment>
<dbReference type="EMBL" id="JARK01001386">
    <property type="protein sequence ID" value="EYC11653.1"/>
    <property type="molecule type" value="Genomic_DNA"/>
</dbReference>
<dbReference type="AlphaFoldDB" id="A0A016UAP4"/>
<name>A0A016UAP4_9BILA</name>
<reference evidence="3" key="1">
    <citation type="journal article" date="2015" name="Nat. Genet.">
        <title>The genome and transcriptome of the zoonotic hookworm Ancylostoma ceylanicum identify infection-specific gene families.</title>
        <authorList>
            <person name="Schwarz E.M."/>
            <person name="Hu Y."/>
            <person name="Antoshechkin I."/>
            <person name="Miller M.M."/>
            <person name="Sternberg P.W."/>
            <person name="Aroian R.V."/>
        </authorList>
    </citation>
    <scope>NUCLEOTIDE SEQUENCE</scope>
    <source>
        <strain evidence="3">HY135</strain>
    </source>
</reference>
<proteinExistence type="predicted"/>
<feature type="compositionally biased region" description="Basic and acidic residues" evidence="1">
    <location>
        <begin position="117"/>
        <end position="133"/>
    </location>
</feature>
<organism evidence="2 3">
    <name type="scientific">Ancylostoma ceylanicum</name>
    <dbReference type="NCBI Taxonomy" id="53326"/>
    <lineage>
        <taxon>Eukaryota</taxon>
        <taxon>Metazoa</taxon>
        <taxon>Ecdysozoa</taxon>
        <taxon>Nematoda</taxon>
        <taxon>Chromadorea</taxon>
        <taxon>Rhabditida</taxon>
        <taxon>Rhabditina</taxon>
        <taxon>Rhabditomorpha</taxon>
        <taxon>Strongyloidea</taxon>
        <taxon>Ancylostomatidae</taxon>
        <taxon>Ancylostomatinae</taxon>
        <taxon>Ancylostoma</taxon>
    </lineage>
</organism>